<feature type="domain" description="DUF7779" evidence="2">
    <location>
        <begin position="328"/>
        <end position="412"/>
    </location>
</feature>
<dbReference type="Pfam" id="PF25000">
    <property type="entry name" value="DUF7779"/>
    <property type="match status" value="1"/>
</dbReference>
<comment type="caution">
    <text evidence="3">The sequence shown here is derived from an EMBL/GenBank/DDBJ whole genome shotgun (WGS) entry which is preliminary data.</text>
</comment>
<evidence type="ECO:0000313" key="3">
    <source>
        <dbReference type="EMBL" id="KOS46675.1"/>
    </source>
</evidence>
<dbReference type="AlphaFoldDB" id="A0A0M9WJ02"/>
<evidence type="ECO:0000313" key="4">
    <source>
        <dbReference type="Proteomes" id="UP000037696"/>
    </source>
</evidence>
<dbReference type="Pfam" id="PF13191">
    <property type="entry name" value="AAA_16"/>
    <property type="match status" value="1"/>
</dbReference>
<proteinExistence type="predicted"/>
<dbReference type="PANTHER" id="PTHR35205">
    <property type="entry name" value="NB-ARC AND TPR DOMAIN PROTEIN"/>
    <property type="match status" value="1"/>
</dbReference>
<dbReference type="Gene3D" id="1.25.40.10">
    <property type="entry name" value="Tetratricopeptide repeat domain"/>
    <property type="match status" value="1"/>
</dbReference>
<organism evidence="3 4">
    <name type="scientific">Penicillium nordicum</name>
    <dbReference type="NCBI Taxonomy" id="229535"/>
    <lineage>
        <taxon>Eukaryota</taxon>
        <taxon>Fungi</taxon>
        <taxon>Dikarya</taxon>
        <taxon>Ascomycota</taxon>
        <taxon>Pezizomycotina</taxon>
        <taxon>Eurotiomycetes</taxon>
        <taxon>Eurotiomycetidae</taxon>
        <taxon>Eurotiales</taxon>
        <taxon>Aspergillaceae</taxon>
        <taxon>Penicillium</taxon>
    </lineage>
</organism>
<dbReference type="OrthoDB" id="6161812at2759"/>
<sequence length="603" mass="68770">MHLESTKPQKAFPSFLYNPEALYNPLQLHFTKSTTRTRWLIATAAIKASHKHDIHILDILQTSHAAPASPPVPLPVSFPFRFLQNCIRNDQFFGREEQMTRLDSIFSQPYAQSIQSVVIHGLGGSGKSSLAKEYMYRRMGRYDVVLWVHADDVSKLNTQFISLARALGIFTHEGQAREAVLHFINNLLVPFLIVFDNADNPSILSSYWPSSGQGSVIITSNNPTTREEGYAQHGITTATFDNNTGPQFLLSLLDDRNWSSEDIRAIRDLSQQYDGLALCLRQAASFMRSRRCSPSQFFKLYQTRHAEIDSFPIPNYNKNVITVWNMSMTMLSSDSVVLLDVLSLFDPDSIPTQLFHPRQMKHRYGAFLEDQMNVLNAVEGLISQSFVEFNEQEETLRIHRFFQMATFRRLSQSLERFQNSIHLATELIHNYLSEDDLLSVRQPQRWKFIEGVLSHAFSVYRQTVSGATGHVSAMLLQCLSHLVNYGFETGQYALGQEAFQKAQAIIHKVYPLDSIILARLYYYHSRICAEECRTEDMLHSIQLSQAYFDEAATEDPDLHHSALYKSILSAHGNACTGMKQYAESERLLLHAIECCMKLGTEQE</sequence>
<gene>
    <name evidence="3" type="ORF">ACN38_g2414</name>
</gene>
<dbReference type="PANTHER" id="PTHR35205:SF1">
    <property type="entry name" value="ZU5 DOMAIN-CONTAINING PROTEIN"/>
    <property type="match status" value="1"/>
</dbReference>
<dbReference type="Proteomes" id="UP000037696">
    <property type="component" value="Unassembled WGS sequence"/>
</dbReference>
<name>A0A0M9WJ02_9EURO</name>
<keyword evidence="4" id="KW-1185">Reference proteome</keyword>
<dbReference type="InterPro" id="IPR011990">
    <property type="entry name" value="TPR-like_helical_dom_sf"/>
</dbReference>
<dbReference type="EMBL" id="LHQQ01000026">
    <property type="protein sequence ID" value="KOS46675.1"/>
    <property type="molecule type" value="Genomic_DNA"/>
</dbReference>
<evidence type="ECO:0000259" key="2">
    <source>
        <dbReference type="Pfam" id="PF25000"/>
    </source>
</evidence>
<dbReference type="InterPro" id="IPR027417">
    <property type="entry name" value="P-loop_NTPase"/>
</dbReference>
<protein>
    <submittedName>
        <fullName evidence="3">Uncharacterized protein</fullName>
    </submittedName>
</protein>
<dbReference type="Gene3D" id="3.40.50.300">
    <property type="entry name" value="P-loop containing nucleotide triphosphate hydrolases"/>
    <property type="match status" value="1"/>
</dbReference>
<dbReference type="STRING" id="229535.A0A0M9WJ02"/>
<feature type="domain" description="Orc1-like AAA ATPase" evidence="1">
    <location>
        <begin position="91"/>
        <end position="176"/>
    </location>
</feature>
<dbReference type="InterPro" id="IPR041664">
    <property type="entry name" value="AAA_16"/>
</dbReference>
<reference evidence="3 4" key="1">
    <citation type="submission" date="2015-08" db="EMBL/GenBank/DDBJ databases">
        <title>Genome sequencing of Penicillium nordicum.</title>
        <authorList>
            <person name="Nguyen H.D."/>
            <person name="Seifert K.A."/>
        </authorList>
    </citation>
    <scope>NUCLEOTIDE SEQUENCE [LARGE SCALE GENOMIC DNA]</scope>
    <source>
        <strain evidence="3 4">DAOMC 185683</strain>
    </source>
</reference>
<dbReference type="SUPFAM" id="SSF52540">
    <property type="entry name" value="P-loop containing nucleoside triphosphate hydrolases"/>
    <property type="match status" value="1"/>
</dbReference>
<evidence type="ECO:0000259" key="1">
    <source>
        <dbReference type="Pfam" id="PF13191"/>
    </source>
</evidence>
<accession>A0A0M9WJ02</accession>
<dbReference type="InterPro" id="IPR056681">
    <property type="entry name" value="DUF7779"/>
</dbReference>